<comment type="caution">
    <text evidence="1">The sequence shown here is derived from an EMBL/GenBank/DDBJ whole genome shotgun (WGS) entry which is preliminary data.</text>
</comment>
<dbReference type="EMBL" id="MJEQ01005862">
    <property type="protein sequence ID" value="OIT20019.1"/>
    <property type="molecule type" value="Genomic_DNA"/>
</dbReference>
<dbReference type="Gramene" id="OIT20019">
    <property type="protein sequence ID" value="OIT20019"/>
    <property type="gene ID" value="A4A49_61818"/>
</dbReference>
<accession>A0A1J6KB13</accession>
<protein>
    <submittedName>
        <fullName evidence="1">Uncharacterized protein</fullName>
    </submittedName>
</protein>
<reference evidence="1" key="1">
    <citation type="submission" date="2016-11" db="EMBL/GenBank/DDBJ databases">
        <title>The genome of Nicotiana attenuata.</title>
        <authorList>
            <person name="Xu S."/>
            <person name="Brockmoeller T."/>
            <person name="Gaquerel E."/>
            <person name="Navarro A."/>
            <person name="Kuhl H."/>
            <person name="Gase K."/>
            <person name="Ling Z."/>
            <person name="Zhou W."/>
            <person name="Kreitzer C."/>
            <person name="Stanke M."/>
            <person name="Tang H."/>
            <person name="Lyons E."/>
            <person name="Pandey P."/>
            <person name="Pandey S.P."/>
            <person name="Timmermann B."/>
            <person name="Baldwin I.T."/>
        </authorList>
    </citation>
    <scope>NUCLEOTIDE SEQUENCE [LARGE SCALE GENOMIC DNA]</scope>
    <source>
        <strain evidence="1">UT</strain>
    </source>
</reference>
<name>A0A1J6KB13_NICAT</name>
<dbReference type="PANTHER" id="PTHR33116:SF67">
    <property type="entry name" value="REVERSE TRANSCRIPTASE"/>
    <property type="match status" value="1"/>
</dbReference>
<feature type="non-terminal residue" evidence="1">
    <location>
        <position position="81"/>
    </location>
</feature>
<dbReference type="PANTHER" id="PTHR33116">
    <property type="entry name" value="REVERSE TRANSCRIPTASE ZINC-BINDING DOMAIN-CONTAINING PROTEIN-RELATED-RELATED"/>
    <property type="match status" value="1"/>
</dbReference>
<organism evidence="1 2">
    <name type="scientific">Nicotiana attenuata</name>
    <name type="common">Coyote tobacco</name>
    <dbReference type="NCBI Taxonomy" id="49451"/>
    <lineage>
        <taxon>Eukaryota</taxon>
        <taxon>Viridiplantae</taxon>
        <taxon>Streptophyta</taxon>
        <taxon>Embryophyta</taxon>
        <taxon>Tracheophyta</taxon>
        <taxon>Spermatophyta</taxon>
        <taxon>Magnoliopsida</taxon>
        <taxon>eudicotyledons</taxon>
        <taxon>Gunneridae</taxon>
        <taxon>Pentapetalae</taxon>
        <taxon>asterids</taxon>
        <taxon>lamiids</taxon>
        <taxon>Solanales</taxon>
        <taxon>Solanaceae</taxon>
        <taxon>Nicotianoideae</taxon>
        <taxon>Nicotianeae</taxon>
        <taxon>Nicotiana</taxon>
    </lineage>
</organism>
<keyword evidence="2" id="KW-1185">Reference proteome</keyword>
<sequence>HNRYFITHLDLDRRINKRIKRWTGYKYSKFPFSYLGCPIYTSRKKISLFIDLDTKVINKAGGWQSNFLSAGGKALIIKHIL</sequence>
<evidence type="ECO:0000313" key="2">
    <source>
        <dbReference type="Proteomes" id="UP000187609"/>
    </source>
</evidence>
<feature type="non-terminal residue" evidence="1">
    <location>
        <position position="1"/>
    </location>
</feature>
<dbReference type="AlphaFoldDB" id="A0A1J6KB13"/>
<gene>
    <name evidence="1" type="ORF">A4A49_61818</name>
</gene>
<proteinExistence type="predicted"/>
<dbReference type="Proteomes" id="UP000187609">
    <property type="component" value="Unassembled WGS sequence"/>
</dbReference>
<evidence type="ECO:0000313" key="1">
    <source>
        <dbReference type="EMBL" id="OIT20019.1"/>
    </source>
</evidence>